<proteinExistence type="predicted"/>
<evidence type="ECO:0000256" key="1">
    <source>
        <dbReference type="SAM" id="MobiDB-lite"/>
    </source>
</evidence>
<dbReference type="CDD" id="cd00303">
    <property type="entry name" value="retropepsin_like"/>
    <property type="match status" value="1"/>
</dbReference>
<keyword evidence="4" id="KW-0808">Transferase</keyword>
<dbReference type="CDD" id="cd01647">
    <property type="entry name" value="RT_LTR"/>
    <property type="match status" value="1"/>
</dbReference>
<dbReference type="PANTHER" id="PTHR15503:SF42">
    <property type="entry name" value="ZINC FINGER, CCHC-TYPE, RETROTRANSPOSON GAG DOMAIN, ASPARTIC PEPTIDASE DOMAIN PROTEIN-RELATED"/>
    <property type="match status" value="1"/>
</dbReference>
<feature type="domain" description="Retrotransposon gag" evidence="2">
    <location>
        <begin position="113"/>
        <end position="183"/>
    </location>
</feature>
<dbReference type="SUPFAM" id="SSF56672">
    <property type="entry name" value="DNA/RNA polymerases"/>
    <property type="match status" value="1"/>
</dbReference>
<dbReference type="GO" id="GO:0003964">
    <property type="term" value="F:RNA-directed DNA polymerase activity"/>
    <property type="evidence" value="ECO:0007669"/>
    <property type="project" value="UniProtKB-KW"/>
</dbReference>
<dbReference type="PANTHER" id="PTHR15503">
    <property type="entry name" value="LDOC1 RELATED"/>
    <property type="match status" value="1"/>
</dbReference>
<evidence type="ECO:0000313" key="4">
    <source>
        <dbReference type="EMBL" id="GJT49305.1"/>
    </source>
</evidence>
<feature type="compositionally biased region" description="Polar residues" evidence="1">
    <location>
        <begin position="1"/>
        <end position="10"/>
    </location>
</feature>
<evidence type="ECO:0000259" key="3">
    <source>
        <dbReference type="Pfam" id="PF17919"/>
    </source>
</evidence>
<keyword evidence="4" id="KW-0548">Nucleotidyltransferase</keyword>
<accession>A0ABQ5EEH5</accession>
<protein>
    <submittedName>
        <fullName evidence="4">Reverse transcriptase domain-containing protein</fullName>
    </submittedName>
</protein>
<feature type="region of interest" description="Disordered" evidence="1">
    <location>
        <begin position="1"/>
        <end position="54"/>
    </location>
</feature>
<feature type="domain" description="Reverse transcriptase/retrotransposon-derived protein RNase H-like" evidence="3">
    <location>
        <begin position="599"/>
        <end position="645"/>
    </location>
</feature>
<dbReference type="Gene3D" id="2.40.70.10">
    <property type="entry name" value="Acid Proteases"/>
    <property type="match status" value="1"/>
</dbReference>
<dbReference type="InterPro" id="IPR032567">
    <property type="entry name" value="RTL1-rel"/>
</dbReference>
<dbReference type="Proteomes" id="UP001151760">
    <property type="component" value="Unassembled WGS sequence"/>
</dbReference>
<organism evidence="4 5">
    <name type="scientific">Tanacetum coccineum</name>
    <dbReference type="NCBI Taxonomy" id="301880"/>
    <lineage>
        <taxon>Eukaryota</taxon>
        <taxon>Viridiplantae</taxon>
        <taxon>Streptophyta</taxon>
        <taxon>Embryophyta</taxon>
        <taxon>Tracheophyta</taxon>
        <taxon>Spermatophyta</taxon>
        <taxon>Magnoliopsida</taxon>
        <taxon>eudicotyledons</taxon>
        <taxon>Gunneridae</taxon>
        <taxon>Pentapetalae</taxon>
        <taxon>asterids</taxon>
        <taxon>campanulids</taxon>
        <taxon>Asterales</taxon>
        <taxon>Asteraceae</taxon>
        <taxon>Asteroideae</taxon>
        <taxon>Anthemideae</taxon>
        <taxon>Anthemidinae</taxon>
        <taxon>Tanacetum</taxon>
    </lineage>
</organism>
<feature type="region of interest" description="Disordered" evidence="1">
    <location>
        <begin position="312"/>
        <end position="337"/>
    </location>
</feature>
<feature type="compositionally biased region" description="Gly residues" evidence="1">
    <location>
        <begin position="18"/>
        <end position="30"/>
    </location>
</feature>
<sequence>MPPRIITQSAGRPAAESRGGGTGGRAGRGGGRMREPRRRNVNPTREPEGPGDVSNFVVNNDRRGCTYKEFLACNPKEYDGKGGAIVFTRWIEKMESVQDMSGCGNNQKVKYIVGSFEDFKTLMREEFCPSNEMQKLETELWNHAMVRAGHAAYTDRFHELARLVPHLVTPENKKIERYVYGLTPQIRGMVAATEPATIQKAMQLAELSKDRSARDDNKRGRTRNAFGTTVNPVRREYNGTTPNCIKCNLHHLPETPCRVCFNRNRPRHMAKDCRAPRMVNPINARNLTVAPRVCYEYGSADHIRSACPRLNRAQRPTGNRRNQAIAIEGGQGHRNDENQARGRAFMLGAEEARQDLNIVTGTFTLNNRYATTLFDSEADYSFVSTTFLPLLGIKTSDLGYSYEIEICSGQLVEIDKVMRDCKLEIEGHIFDIDLIPFGKGSFDVIVGMDWLSKHKAAIICHEKVVRIPLQNGEVLRVIRERPDKRMRHLMSAKASEQKLEEIVVVRDFSEDKGFIRPSSSPWGAPILFVKKKDGSFRMCIDYRELNKLTIKNRYPLPRIDDLFDKLQGLVGYYRRFIENFSKIAKSLTVLTKKNKTFDWGEEQDNAFQTLKDKLCNAPVLALPNGPEDFVVYCNASGIGLGYVLM</sequence>
<evidence type="ECO:0000313" key="5">
    <source>
        <dbReference type="Proteomes" id="UP001151760"/>
    </source>
</evidence>
<gene>
    <name evidence="4" type="ORF">Tco_0975462</name>
</gene>
<dbReference type="InterPro" id="IPR021109">
    <property type="entry name" value="Peptidase_aspartic_dom_sf"/>
</dbReference>
<dbReference type="InterPro" id="IPR041577">
    <property type="entry name" value="RT_RNaseH_2"/>
</dbReference>
<dbReference type="Gene3D" id="3.30.70.270">
    <property type="match status" value="1"/>
</dbReference>
<reference evidence="4" key="1">
    <citation type="journal article" date="2022" name="Int. J. Mol. Sci.">
        <title>Draft Genome of Tanacetum Coccineum: Genomic Comparison of Closely Related Tanacetum-Family Plants.</title>
        <authorList>
            <person name="Yamashiro T."/>
            <person name="Shiraishi A."/>
            <person name="Nakayama K."/>
            <person name="Satake H."/>
        </authorList>
    </citation>
    <scope>NUCLEOTIDE SEQUENCE</scope>
</reference>
<dbReference type="Pfam" id="PF17919">
    <property type="entry name" value="RT_RNaseH_2"/>
    <property type="match status" value="1"/>
</dbReference>
<name>A0ABQ5EEH5_9ASTR</name>
<comment type="caution">
    <text evidence="4">The sequence shown here is derived from an EMBL/GenBank/DDBJ whole genome shotgun (WGS) entry which is preliminary data.</text>
</comment>
<keyword evidence="4" id="KW-0695">RNA-directed DNA polymerase</keyword>
<keyword evidence="5" id="KW-1185">Reference proteome</keyword>
<dbReference type="InterPro" id="IPR005162">
    <property type="entry name" value="Retrotrans_gag_dom"/>
</dbReference>
<dbReference type="InterPro" id="IPR043502">
    <property type="entry name" value="DNA/RNA_pol_sf"/>
</dbReference>
<dbReference type="Gene3D" id="3.10.10.10">
    <property type="entry name" value="HIV Type 1 Reverse Transcriptase, subunit A, domain 1"/>
    <property type="match status" value="1"/>
</dbReference>
<dbReference type="Gene3D" id="4.10.60.10">
    <property type="entry name" value="Zinc finger, CCHC-type"/>
    <property type="match status" value="1"/>
</dbReference>
<dbReference type="SUPFAM" id="SSF50630">
    <property type="entry name" value="Acid proteases"/>
    <property type="match status" value="1"/>
</dbReference>
<dbReference type="EMBL" id="BQNB010016226">
    <property type="protein sequence ID" value="GJT49305.1"/>
    <property type="molecule type" value="Genomic_DNA"/>
</dbReference>
<reference evidence="4" key="2">
    <citation type="submission" date="2022-01" db="EMBL/GenBank/DDBJ databases">
        <authorList>
            <person name="Yamashiro T."/>
            <person name="Shiraishi A."/>
            <person name="Satake H."/>
            <person name="Nakayama K."/>
        </authorList>
    </citation>
    <scope>NUCLEOTIDE SEQUENCE</scope>
</reference>
<dbReference type="InterPro" id="IPR043128">
    <property type="entry name" value="Rev_trsase/Diguanyl_cyclase"/>
</dbReference>
<dbReference type="Pfam" id="PF08284">
    <property type="entry name" value="RVP_2"/>
    <property type="match status" value="1"/>
</dbReference>
<dbReference type="Pfam" id="PF03732">
    <property type="entry name" value="Retrotrans_gag"/>
    <property type="match status" value="1"/>
</dbReference>
<evidence type="ECO:0000259" key="2">
    <source>
        <dbReference type="Pfam" id="PF03732"/>
    </source>
</evidence>